<organism evidence="1">
    <name type="scientific">marine sediment metagenome</name>
    <dbReference type="NCBI Taxonomy" id="412755"/>
    <lineage>
        <taxon>unclassified sequences</taxon>
        <taxon>metagenomes</taxon>
        <taxon>ecological metagenomes</taxon>
    </lineage>
</organism>
<evidence type="ECO:0000313" key="1">
    <source>
        <dbReference type="EMBL" id="KKL12280.1"/>
    </source>
</evidence>
<comment type="caution">
    <text evidence="1">The sequence shown here is derived from an EMBL/GenBank/DDBJ whole genome shotgun (WGS) entry which is preliminary data.</text>
</comment>
<gene>
    <name evidence="1" type="ORF">LCGC14_2537340</name>
</gene>
<dbReference type="AlphaFoldDB" id="A0A0F9AS90"/>
<dbReference type="EMBL" id="LAZR01041324">
    <property type="protein sequence ID" value="KKL12280.1"/>
    <property type="molecule type" value="Genomic_DNA"/>
</dbReference>
<sequence>MKTIIDIPIGPKALYRFRQSAIEDIKKLIKDYDKLPAVNKSDEDKYNAGSIRGKAKYIKEKFNITDEDLR</sequence>
<reference evidence="1" key="1">
    <citation type="journal article" date="2015" name="Nature">
        <title>Complex archaea that bridge the gap between prokaryotes and eukaryotes.</title>
        <authorList>
            <person name="Spang A."/>
            <person name="Saw J.H."/>
            <person name="Jorgensen S.L."/>
            <person name="Zaremba-Niedzwiedzka K."/>
            <person name="Martijn J."/>
            <person name="Lind A.E."/>
            <person name="van Eijk R."/>
            <person name="Schleper C."/>
            <person name="Guy L."/>
            <person name="Ettema T.J."/>
        </authorList>
    </citation>
    <scope>NUCLEOTIDE SEQUENCE</scope>
</reference>
<name>A0A0F9AS90_9ZZZZ</name>
<protein>
    <submittedName>
        <fullName evidence="1">Uncharacterized protein</fullName>
    </submittedName>
</protein>
<proteinExistence type="predicted"/>
<accession>A0A0F9AS90</accession>